<evidence type="ECO:0000313" key="4">
    <source>
        <dbReference type="Proteomes" id="UP001232148"/>
    </source>
</evidence>
<proteinExistence type="predicted"/>
<feature type="chain" id="PRO_5042116022" description="Secreted protein" evidence="2">
    <location>
        <begin position="24"/>
        <end position="110"/>
    </location>
</feature>
<dbReference type="EMBL" id="MU842872">
    <property type="protein sequence ID" value="KAK2028809.1"/>
    <property type="molecule type" value="Genomic_DNA"/>
</dbReference>
<accession>A0AAD9HIR8</accession>
<feature type="region of interest" description="Disordered" evidence="1">
    <location>
        <begin position="82"/>
        <end position="110"/>
    </location>
</feature>
<name>A0AAD9HIR8_9PEZI</name>
<dbReference type="AlphaFoldDB" id="A0AAD9HIR8"/>
<keyword evidence="2" id="KW-0732">Signal</keyword>
<organism evidence="3 4">
    <name type="scientific">Colletotrichum zoysiae</name>
    <dbReference type="NCBI Taxonomy" id="1216348"/>
    <lineage>
        <taxon>Eukaryota</taxon>
        <taxon>Fungi</taxon>
        <taxon>Dikarya</taxon>
        <taxon>Ascomycota</taxon>
        <taxon>Pezizomycotina</taxon>
        <taxon>Sordariomycetes</taxon>
        <taxon>Hypocreomycetidae</taxon>
        <taxon>Glomerellales</taxon>
        <taxon>Glomerellaceae</taxon>
        <taxon>Colletotrichum</taxon>
        <taxon>Colletotrichum graminicola species complex</taxon>
    </lineage>
</organism>
<evidence type="ECO:0008006" key="5">
    <source>
        <dbReference type="Google" id="ProtNLM"/>
    </source>
</evidence>
<evidence type="ECO:0000313" key="3">
    <source>
        <dbReference type="EMBL" id="KAK2028809.1"/>
    </source>
</evidence>
<sequence length="110" mass="12014">MGARCCAALPMAAVLFCIRTLQALHVCVYAYALLRRLRRRREASHLITSPAPNVCSHSSRSPTMPCHNSSHYAVFLPSSLSTRGFSDRTPSADGMTDGRPSLPAEPSNQR</sequence>
<reference evidence="3" key="1">
    <citation type="submission" date="2021-06" db="EMBL/GenBank/DDBJ databases">
        <title>Comparative genomics, transcriptomics and evolutionary studies reveal genomic signatures of adaptation to plant cell wall in hemibiotrophic fungi.</title>
        <authorList>
            <consortium name="DOE Joint Genome Institute"/>
            <person name="Baroncelli R."/>
            <person name="Diaz J.F."/>
            <person name="Benocci T."/>
            <person name="Peng M."/>
            <person name="Battaglia E."/>
            <person name="Haridas S."/>
            <person name="Andreopoulos W."/>
            <person name="Labutti K."/>
            <person name="Pangilinan J."/>
            <person name="Floch G.L."/>
            <person name="Makela M.R."/>
            <person name="Henrissat B."/>
            <person name="Grigoriev I.V."/>
            <person name="Crouch J.A."/>
            <person name="De Vries R.P."/>
            <person name="Sukno S.A."/>
            <person name="Thon M.R."/>
        </authorList>
    </citation>
    <scope>NUCLEOTIDE SEQUENCE</scope>
    <source>
        <strain evidence="3">MAFF235873</strain>
    </source>
</reference>
<evidence type="ECO:0000256" key="2">
    <source>
        <dbReference type="SAM" id="SignalP"/>
    </source>
</evidence>
<evidence type="ECO:0000256" key="1">
    <source>
        <dbReference type="SAM" id="MobiDB-lite"/>
    </source>
</evidence>
<dbReference type="Proteomes" id="UP001232148">
    <property type="component" value="Unassembled WGS sequence"/>
</dbReference>
<keyword evidence="4" id="KW-1185">Reference proteome</keyword>
<gene>
    <name evidence="3" type="ORF">LX32DRAFT_639594</name>
</gene>
<feature type="signal peptide" evidence="2">
    <location>
        <begin position="1"/>
        <end position="23"/>
    </location>
</feature>
<comment type="caution">
    <text evidence="3">The sequence shown here is derived from an EMBL/GenBank/DDBJ whole genome shotgun (WGS) entry which is preliminary data.</text>
</comment>
<protein>
    <recommendedName>
        <fullName evidence="5">Secreted protein</fullName>
    </recommendedName>
</protein>